<dbReference type="SUPFAM" id="SSF54427">
    <property type="entry name" value="NTF2-like"/>
    <property type="match status" value="1"/>
</dbReference>
<sequence>MSDTEARLARLEQQFQSLQDYVDVCQIIARYGPQADTADTFERGQKVGDLWAEDGVYELGNGWAGKGRDGIAGLLDNDVHRALVREGAAHIPSMPHVTVDGDRATAVNYSRVYKHENGAFNVWRVSVNVWELTRTDGRWKITWRTNRLLDGSDDARAILRTIDQAGAV</sequence>
<evidence type="ECO:0000313" key="3">
    <source>
        <dbReference type="Proteomes" id="UP001500791"/>
    </source>
</evidence>
<accession>A0ABN0XZV3</accession>
<feature type="domain" description="SnoaL-like" evidence="1">
    <location>
        <begin position="16"/>
        <end position="144"/>
    </location>
</feature>
<name>A0ABN0XZV3_9CAUL</name>
<organism evidence="2 3">
    <name type="scientific">Brevundimonas terrae</name>
    <dbReference type="NCBI Taxonomy" id="363631"/>
    <lineage>
        <taxon>Bacteria</taxon>
        <taxon>Pseudomonadati</taxon>
        <taxon>Pseudomonadota</taxon>
        <taxon>Alphaproteobacteria</taxon>
        <taxon>Caulobacterales</taxon>
        <taxon>Caulobacteraceae</taxon>
        <taxon>Brevundimonas</taxon>
    </lineage>
</organism>
<comment type="caution">
    <text evidence="2">The sequence shown here is derived from an EMBL/GenBank/DDBJ whole genome shotgun (WGS) entry which is preliminary data.</text>
</comment>
<keyword evidence="3" id="KW-1185">Reference proteome</keyword>
<dbReference type="RefSeq" id="WP_167178956.1">
    <property type="nucleotide sequence ID" value="NZ_BAAAEJ010000001.1"/>
</dbReference>
<evidence type="ECO:0000259" key="1">
    <source>
        <dbReference type="Pfam" id="PF13577"/>
    </source>
</evidence>
<reference evidence="2 3" key="1">
    <citation type="journal article" date="2019" name="Int. J. Syst. Evol. Microbiol.">
        <title>The Global Catalogue of Microorganisms (GCM) 10K type strain sequencing project: providing services to taxonomists for standard genome sequencing and annotation.</title>
        <authorList>
            <consortium name="The Broad Institute Genomics Platform"/>
            <consortium name="The Broad Institute Genome Sequencing Center for Infectious Disease"/>
            <person name="Wu L."/>
            <person name="Ma J."/>
        </authorList>
    </citation>
    <scope>NUCLEOTIDE SEQUENCE [LARGE SCALE GENOMIC DNA]</scope>
    <source>
        <strain evidence="2 3">JCM 13476</strain>
    </source>
</reference>
<evidence type="ECO:0000313" key="2">
    <source>
        <dbReference type="EMBL" id="GAA0377642.1"/>
    </source>
</evidence>
<proteinExistence type="predicted"/>
<gene>
    <name evidence="2" type="ORF">GCM10009093_00970</name>
</gene>
<dbReference type="Gene3D" id="3.10.450.50">
    <property type="match status" value="1"/>
</dbReference>
<protein>
    <submittedName>
        <fullName evidence="2">Nuclear transport factor 2 family protein</fullName>
    </submittedName>
</protein>
<dbReference type="InterPro" id="IPR032710">
    <property type="entry name" value="NTF2-like_dom_sf"/>
</dbReference>
<dbReference type="Pfam" id="PF13577">
    <property type="entry name" value="SnoaL_4"/>
    <property type="match status" value="1"/>
</dbReference>
<dbReference type="EMBL" id="BAAAEJ010000001">
    <property type="protein sequence ID" value="GAA0377642.1"/>
    <property type="molecule type" value="Genomic_DNA"/>
</dbReference>
<dbReference type="InterPro" id="IPR037401">
    <property type="entry name" value="SnoaL-like"/>
</dbReference>
<dbReference type="Proteomes" id="UP001500791">
    <property type="component" value="Unassembled WGS sequence"/>
</dbReference>